<reference evidence="3 4" key="1">
    <citation type="submission" date="2024-03" db="EMBL/GenBank/DDBJ databases">
        <title>Human intestinal bacterial collection.</title>
        <authorList>
            <person name="Pauvert C."/>
            <person name="Hitch T.C.A."/>
            <person name="Clavel T."/>
        </authorList>
    </citation>
    <scope>NUCLEOTIDE SEQUENCE [LARGE SCALE GENOMIC DNA]</scope>
    <source>
        <strain evidence="3 4">CLA-AA-H192</strain>
    </source>
</reference>
<feature type="domain" description="Histidine kinase N-terminal 7TM region" evidence="2">
    <location>
        <begin position="47"/>
        <end position="221"/>
    </location>
</feature>
<name>A0ABV1GA40_9FIRM</name>
<comment type="caution">
    <text evidence="3">The sequence shown here is derived from an EMBL/GenBank/DDBJ whole genome shotgun (WGS) entry which is preliminary data.</text>
</comment>
<keyword evidence="1" id="KW-1133">Transmembrane helix</keyword>
<sequence>MSKVTKKRFLYVLGVLALIAFAMWLRYASRHIFHSPAVNHLRSGIYVFLFSAWCYSIWMRIVQTQVRRYLLAISVLMVLWILLRSIKFSIDNMDAGRWLWYFYYFPMLLIPMLSVFVSLSLGKGEDFQLPRWTKLLYFPTLLLLLLVLTNDLHQQVFSFPSGVLSDQEYRYEGGYFFVLGWVALCAGFALLSMVKNCRIPRSRRIRWLPLVPLALSLVYACMYVKKVYWVWVLAGDMTVSQCLIFASIFECCIQCGLIQSNLGYDELFEATSLPVQITDPAFCPQYASVSMQEALPQSELQQIRQDTVHLGDDTLLKRHKLRRGWVFWKEDISALNQVQKELELTRDELRDTGDVLAAEKAQHARWLKLTEENRLYDMMEAQTARQIAMLRDLLAELQKTEDPDRARHLLGQVIIIGTYIKRRSNLIFVGEQRGAISVQELRLCLNESSENISIYGADCKTVIKGEGWLTVERATQVYDLFEAVVEAELESLRALLISIEVGKWVEIALCVSGAEPLCGLRTRFPDLEWEQDEDGLQYVTRKLERSRGV</sequence>
<dbReference type="InterPro" id="IPR031621">
    <property type="entry name" value="HisKA_7TM"/>
</dbReference>
<feature type="transmembrane region" description="Helical" evidence="1">
    <location>
        <begin position="134"/>
        <end position="153"/>
    </location>
</feature>
<keyword evidence="1" id="KW-0472">Membrane</keyword>
<proteinExistence type="predicted"/>
<dbReference type="Proteomes" id="UP001491552">
    <property type="component" value="Unassembled WGS sequence"/>
</dbReference>
<keyword evidence="3" id="KW-0808">Transferase</keyword>
<dbReference type="RefSeq" id="WP_349136907.1">
    <property type="nucleotide sequence ID" value="NZ_JBBMFF010000266.1"/>
</dbReference>
<feature type="transmembrane region" description="Helical" evidence="1">
    <location>
        <begin position="98"/>
        <end position="122"/>
    </location>
</feature>
<protein>
    <submittedName>
        <fullName evidence="3">Histidine kinase N-terminal 7TM domain-containing protein</fullName>
    </submittedName>
</protein>
<feature type="transmembrane region" description="Helical" evidence="1">
    <location>
        <begin position="228"/>
        <end position="249"/>
    </location>
</feature>
<evidence type="ECO:0000259" key="2">
    <source>
        <dbReference type="Pfam" id="PF16927"/>
    </source>
</evidence>
<keyword evidence="3" id="KW-0418">Kinase</keyword>
<accession>A0ABV1GA40</accession>
<dbReference type="GO" id="GO:0016301">
    <property type="term" value="F:kinase activity"/>
    <property type="evidence" value="ECO:0007669"/>
    <property type="project" value="UniProtKB-KW"/>
</dbReference>
<feature type="transmembrane region" description="Helical" evidence="1">
    <location>
        <begin position="69"/>
        <end position="86"/>
    </location>
</feature>
<dbReference type="EMBL" id="JBBMFF010000266">
    <property type="protein sequence ID" value="MEQ2512222.1"/>
    <property type="molecule type" value="Genomic_DNA"/>
</dbReference>
<keyword evidence="4" id="KW-1185">Reference proteome</keyword>
<dbReference type="Pfam" id="PF16927">
    <property type="entry name" value="HisKA_7TM"/>
    <property type="match status" value="1"/>
</dbReference>
<evidence type="ECO:0000313" key="4">
    <source>
        <dbReference type="Proteomes" id="UP001491552"/>
    </source>
</evidence>
<keyword evidence="1" id="KW-0812">Transmembrane</keyword>
<evidence type="ECO:0000256" key="1">
    <source>
        <dbReference type="SAM" id="Phobius"/>
    </source>
</evidence>
<feature type="transmembrane region" description="Helical" evidence="1">
    <location>
        <begin position="173"/>
        <end position="193"/>
    </location>
</feature>
<gene>
    <name evidence="3" type="ORF">WMO66_13385</name>
</gene>
<evidence type="ECO:0000313" key="3">
    <source>
        <dbReference type="EMBL" id="MEQ2512222.1"/>
    </source>
</evidence>
<feature type="transmembrane region" description="Helical" evidence="1">
    <location>
        <begin position="44"/>
        <end position="62"/>
    </location>
</feature>
<organism evidence="3 4">
    <name type="scientific">Faecousia intestinalis</name>
    <dbReference type="NCBI Taxonomy" id="3133167"/>
    <lineage>
        <taxon>Bacteria</taxon>
        <taxon>Bacillati</taxon>
        <taxon>Bacillota</taxon>
        <taxon>Clostridia</taxon>
        <taxon>Eubacteriales</taxon>
        <taxon>Oscillospiraceae</taxon>
        <taxon>Faecousia</taxon>
    </lineage>
</organism>